<dbReference type="InterPro" id="IPR006059">
    <property type="entry name" value="SBP"/>
</dbReference>
<dbReference type="Proteomes" id="UP000310754">
    <property type="component" value="Unassembled WGS sequence"/>
</dbReference>
<dbReference type="SUPFAM" id="SSF53850">
    <property type="entry name" value="Periplasmic binding protein-like II"/>
    <property type="match status" value="1"/>
</dbReference>
<comment type="similarity">
    <text evidence="2">Belongs to the bacterial solute-binding protein 1 family.</text>
</comment>
<protein>
    <submittedName>
        <fullName evidence="4">Extracellular solute-binding protein</fullName>
    </submittedName>
</protein>
<name>A0A4S3ZU16_9HYPH</name>
<evidence type="ECO:0000313" key="5">
    <source>
        <dbReference type="Proteomes" id="UP000310754"/>
    </source>
</evidence>
<proteinExistence type="inferred from homology"/>
<dbReference type="AlphaFoldDB" id="A0A4S3ZU16"/>
<dbReference type="GO" id="GO:0042597">
    <property type="term" value="C:periplasmic space"/>
    <property type="evidence" value="ECO:0007669"/>
    <property type="project" value="UniProtKB-SubCell"/>
</dbReference>
<reference evidence="4 5" key="1">
    <citation type="submission" date="2019-04" db="EMBL/GenBank/DDBJ databases">
        <title>Rhizobium terrae sp. nov., isolated from a paddy soil.</title>
        <authorList>
            <person name="Lin S.-Y."/>
            <person name="Hameed A."/>
            <person name="Huang H.-I."/>
            <person name="Young C.-C."/>
        </authorList>
    </citation>
    <scope>NUCLEOTIDE SEQUENCE [LARGE SCALE GENOMIC DNA]</scope>
    <source>
        <strain evidence="4 5">CC-HIH110</strain>
    </source>
</reference>
<comment type="subcellular location">
    <subcellularLocation>
        <location evidence="1">Periplasm</location>
    </subcellularLocation>
</comment>
<organism evidence="4 5">
    <name type="scientific">Allorhizobium terrae</name>
    <dbReference type="NCBI Taxonomy" id="1848972"/>
    <lineage>
        <taxon>Bacteria</taxon>
        <taxon>Pseudomonadati</taxon>
        <taxon>Pseudomonadota</taxon>
        <taxon>Alphaproteobacteria</taxon>
        <taxon>Hyphomicrobiales</taxon>
        <taxon>Rhizobiaceae</taxon>
        <taxon>Rhizobium/Agrobacterium group</taxon>
        <taxon>Allorhizobium</taxon>
    </lineage>
</organism>
<keyword evidence="3" id="KW-0574">Periplasm</keyword>
<dbReference type="PANTHER" id="PTHR43649:SF14">
    <property type="entry name" value="BLR3389 PROTEIN"/>
    <property type="match status" value="1"/>
</dbReference>
<evidence type="ECO:0000313" key="4">
    <source>
        <dbReference type="EMBL" id="THF49247.1"/>
    </source>
</evidence>
<evidence type="ECO:0000256" key="3">
    <source>
        <dbReference type="ARBA" id="ARBA00022764"/>
    </source>
</evidence>
<evidence type="ECO:0000256" key="1">
    <source>
        <dbReference type="ARBA" id="ARBA00004418"/>
    </source>
</evidence>
<dbReference type="Pfam" id="PF01547">
    <property type="entry name" value="SBP_bac_1"/>
    <property type="match status" value="1"/>
</dbReference>
<comment type="caution">
    <text evidence="4">The sequence shown here is derived from an EMBL/GenBank/DDBJ whole genome shotgun (WGS) entry which is preliminary data.</text>
</comment>
<dbReference type="InterPro" id="IPR050490">
    <property type="entry name" value="Bact_solute-bd_prot1"/>
</dbReference>
<dbReference type="PANTHER" id="PTHR43649">
    <property type="entry name" value="ARABINOSE-BINDING PROTEIN-RELATED"/>
    <property type="match status" value="1"/>
</dbReference>
<dbReference type="RefSeq" id="WP_190236228.1">
    <property type="nucleotide sequence ID" value="NZ_SSOA01000006.1"/>
</dbReference>
<gene>
    <name evidence="4" type="ORF">E6C51_12725</name>
</gene>
<evidence type="ECO:0000256" key="2">
    <source>
        <dbReference type="ARBA" id="ARBA00008520"/>
    </source>
</evidence>
<dbReference type="EMBL" id="SSOA01000006">
    <property type="protein sequence ID" value="THF49247.1"/>
    <property type="molecule type" value="Genomic_DNA"/>
</dbReference>
<keyword evidence="5" id="KW-1185">Reference proteome</keyword>
<sequence length="432" mass="46029">MSIIGKQGLRFAVAASVAITSFGLSGEAAFADATIRWLHVENVPGTVEIWSKLAAEFEASHPGVKVDLQFLDNQAFKAKLPTLLQSKDAPSFFYTWGGGVLKAQSETGMLRPVDKALDADNGAWRNSLSASAVHGMSFDGKVWAAPSKVGLVSFFYNKELFKKAGVDASAIKTWDDFLAAVKALKQADITPIAGGGGDKWPIHFYWGYLAMREAGQDGFKKAKAGEGDGFASEAFIKAGQHLADLGKLKPFQNGYQGATWNDALATFGDGRAAMLLGFENTSDSAKNASTSRKGLADDNLGRFPFPVIKGAPGLVTDNLGGLNGWAVTKNAPPETEAFLKFLSSEKNQKLLAEKTRIIPVAKGALDGVQNPILKDSAIALSKETWHQNFLDQDLGPNVGGVVNDVSMEIVSGAMTPKDGAEQIQDAYSLEAH</sequence>
<accession>A0A4S3ZU16</accession>
<dbReference type="Gene3D" id="3.40.190.10">
    <property type="entry name" value="Periplasmic binding protein-like II"/>
    <property type="match status" value="2"/>
</dbReference>